<evidence type="ECO:0000313" key="5">
    <source>
        <dbReference type="Proteomes" id="UP000324996"/>
    </source>
</evidence>
<dbReference type="Proteomes" id="UP000324996">
    <property type="component" value="Unassembled WGS sequence"/>
</dbReference>
<evidence type="ECO:0000256" key="1">
    <source>
        <dbReference type="ARBA" id="ARBA00006407"/>
    </source>
</evidence>
<proteinExistence type="inferred from homology"/>
<name>A0A5A7N932_9PROT</name>
<accession>A0A5A7N932</accession>
<dbReference type="AlphaFoldDB" id="A0A5A7N932"/>
<feature type="domain" description="Ubiquinol-cytochrome c chaperone" evidence="3">
    <location>
        <begin position="40"/>
        <end position="179"/>
    </location>
</feature>
<dbReference type="Pfam" id="PF03981">
    <property type="entry name" value="Ubiq_cyt_C_chap"/>
    <property type="match status" value="1"/>
</dbReference>
<evidence type="ECO:0000256" key="2">
    <source>
        <dbReference type="ARBA" id="ARBA00006436"/>
    </source>
</evidence>
<protein>
    <submittedName>
        <fullName evidence="4">Ubiquinol-cytochrome c chaperone</fullName>
    </submittedName>
</protein>
<dbReference type="InterPro" id="IPR007129">
    <property type="entry name" value="Ubiqinol_cyt_c_chaperone_CPB3"/>
</dbReference>
<gene>
    <name evidence="4" type="ORF">JCM17846_22800</name>
</gene>
<dbReference type="InterPro" id="IPR014569">
    <property type="entry name" value="Ubq_cyt-c_CBP3-rel"/>
</dbReference>
<evidence type="ECO:0000313" key="4">
    <source>
        <dbReference type="EMBL" id="GER04598.1"/>
    </source>
</evidence>
<reference evidence="4 5" key="1">
    <citation type="submission" date="2019-09" db="EMBL/GenBank/DDBJ databases">
        <title>NBRP : Genome information of microbial organism related human and environment.</title>
        <authorList>
            <person name="Hattori M."/>
            <person name="Oshima K."/>
            <person name="Inaba H."/>
            <person name="Suda W."/>
            <person name="Sakamoto M."/>
            <person name="Iino T."/>
            <person name="Kitahara M."/>
            <person name="Oshida Y."/>
            <person name="Iida T."/>
            <person name="Kudo T."/>
            <person name="Itoh T."/>
            <person name="Ohkuma M."/>
        </authorList>
    </citation>
    <scope>NUCLEOTIDE SEQUENCE [LARGE SCALE GENOMIC DNA]</scope>
    <source>
        <strain evidence="4 5">Q-1</strain>
    </source>
</reference>
<dbReference type="PANTHER" id="PTHR12184">
    <property type="entry name" value="UBIQUINOL-CYTOCHROME C REDUCTASE COMPLEX ASSEMBLY FACTOR 1 FAMILY MEMBER"/>
    <property type="match status" value="1"/>
</dbReference>
<dbReference type="EMBL" id="BKCN01000012">
    <property type="protein sequence ID" value="GER04598.1"/>
    <property type="molecule type" value="Genomic_DNA"/>
</dbReference>
<comment type="caution">
    <text evidence="4">The sequence shown here is derived from an EMBL/GenBank/DDBJ whole genome shotgun (WGS) entry which is preliminary data.</text>
</comment>
<keyword evidence="5" id="KW-1185">Reference proteome</keyword>
<comment type="similarity">
    <text evidence="2">Belongs to the UPF0174 family.</text>
</comment>
<sequence>MSSLIHFLKNLFAASPGRETAIALYSGAVGQARQPAFFTHYKIPDTLDGRFDLVVLHLYLVLHRLSAIKPPCNDVQMILQEAFFADLDRSMREIGVGDLAVGKHVKEMASAYFGRLQAYDHALDSGDEAALMDVLARNIYRGQLPSGDCVERLASYVRRQAAHLEAISDEDICAGRVHFLSPEISETTKSRHEDDPRA</sequence>
<dbReference type="InterPro" id="IPR021150">
    <property type="entry name" value="Ubiq_cyt_c_chap"/>
</dbReference>
<evidence type="ECO:0000259" key="3">
    <source>
        <dbReference type="Pfam" id="PF03981"/>
    </source>
</evidence>
<dbReference type="RefSeq" id="WP_042085423.1">
    <property type="nucleotide sequence ID" value="NZ_BKCN01000012.1"/>
</dbReference>
<dbReference type="PIRSF" id="PIRSF032079">
    <property type="entry name" value="UCP032079"/>
    <property type="match status" value="1"/>
</dbReference>
<comment type="similarity">
    <text evidence="1">Belongs to the CBP3 family.</text>
</comment>
<organism evidence="4 5">
    <name type="scientific">Iodidimonas nitroreducens</name>
    <dbReference type="NCBI Taxonomy" id="1236968"/>
    <lineage>
        <taxon>Bacteria</taxon>
        <taxon>Pseudomonadati</taxon>
        <taxon>Pseudomonadota</taxon>
        <taxon>Alphaproteobacteria</taxon>
        <taxon>Iodidimonadales</taxon>
        <taxon>Iodidimonadaceae</taxon>
        <taxon>Iodidimonas</taxon>
    </lineage>
</organism>
<dbReference type="PANTHER" id="PTHR12184:SF1">
    <property type="entry name" value="UBIQUINOL-CYTOCHROME-C REDUCTASE COMPLEX ASSEMBLY FACTOR 1"/>
    <property type="match status" value="1"/>
</dbReference>